<dbReference type="AlphaFoldDB" id="A0A0K0DLL1"/>
<sequence length="253" mass="29376">MRTLELDNMGVKIDGRQLHHLRFADHIVLIAPDISQAERMFADFDKACGKIGLRLNLKKTIFMKNGLVSFAPFTLNGTNISECSSYVYLGREINMMNDLAPELSRRKRAAWRDFKSIEDVVKRTKNTLLRVHLFDSTIPPALTYVSETWSLRKQDERSLSVIERAVERTVLGVSRFTQVRDGIRSSALRQRSKFKDTVLYAKQSKIRRAGHVMRTNDNRWTRAVSEWISRDVKRTAGRPPMVRFLHGEPRRRM</sequence>
<reference evidence="2" key="1">
    <citation type="submission" date="2012-09" db="EMBL/GenBank/DDBJ databases">
        <authorList>
            <person name="Martin A.A."/>
        </authorList>
    </citation>
    <scope>NUCLEOTIDE SEQUENCE</scope>
</reference>
<keyword evidence="2" id="KW-1185">Reference proteome</keyword>
<evidence type="ECO:0000259" key="1">
    <source>
        <dbReference type="PROSITE" id="PS50878"/>
    </source>
</evidence>
<dbReference type="PANTHER" id="PTHR47027">
    <property type="entry name" value="REVERSE TRANSCRIPTASE DOMAIN-CONTAINING PROTEIN"/>
    <property type="match status" value="1"/>
</dbReference>
<organism evidence="2 3">
    <name type="scientific">Angiostrongylus cantonensis</name>
    <name type="common">Rat lungworm</name>
    <dbReference type="NCBI Taxonomy" id="6313"/>
    <lineage>
        <taxon>Eukaryota</taxon>
        <taxon>Metazoa</taxon>
        <taxon>Ecdysozoa</taxon>
        <taxon>Nematoda</taxon>
        <taxon>Chromadorea</taxon>
        <taxon>Rhabditida</taxon>
        <taxon>Rhabditina</taxon>
        <taxon>Rhabditomorpha</taxon>
        <taxon>Strongyloidea</taxon>
        <taxon>Metastrongylidae</taxon>
        <taxon>Angiostrongylus</taxon>
    </lineage>
</organism>
<dbReference type="STRING" id="6313.A0A0K0DLL1"/>
<evidence type="ECO:0000313" key="2">
    <source>
        <dbReference type="Proteomes" id="UP000035642"/>
    </source>
</evidence>
<evidence type="ECO:0000313" key="3">
    <source>
        <dbReference type="WBParaSite" id="ACAC_0001250001-mRNA-1"/>
    </source>
</evidence>
<dbReference type="PANTHER" id="PTHR47027:SF20">
    <property type="entry name" value="REVERSE TRANSCRIPTASE-LIKE PROTEIN WITH RNA-DIRECTED DNA POLYMERASE DOMAIN"/>
    <property type="match status" value="1"/>
</dbReference>
<proteinExistence type="predicted"/>
<dbReference type="InterPro" id="IPR000477">
    <property type="entry name" value="RT_dom"/>
</dbReference>
<protein>
    <submittedName>
        <fullName evidence="3">Reverse transcriptase domain-containing protein</fullName>
    </submittedName>
</protein>
<feature type="domain" description="Reverse transcriptase" evidence="1">
    <location>
        <begin position="1"/>
        <end position="75"/>
    </location>
</feature>
<dbReference type="WBParaSite" id="ACAC_0001250001-mRNA-1">
    <property type="protein sequence ID" value="ACAC_0001250001-mRNA-1"/>
    <property type="gene ID" value="ACAC_0001250001"/>
</dbReference>
<name>A0A0K0DLL1_ANGCA</name>
<reference evidence="3" key="2">
    <citation type="submission" date="2017-02" db="UniProtKB">
        <authorList>
            <consortium name="WormBaseParasite"/>
        </authorList>
    </citation>
    <scope>IDENTIFICATION</scope>
</reference>
<dbReference type="PROSITE" id="PS50878">
    <property type="entry name" value="RT_POL"/>
    <property type="match status" value="1"/>
</dbReference>
<dbReference type="Proteomes" id="UP000035642">
    <property type="component" value="Unassembled WGS sequence"/>
</dbReference>
<accession>A0A0K0DLL1</accession>